<protein>
    <submittedName>
        <fullName evidence="1">Uncharacterized protein</fullName>
    </submittedName>
</protein>
<reference evidence="1 2" key="1">
    <citation type="submission" date="2015-10" db="EMBL/GenBank/DDBJ databases">
        <authorList>
            <person name="Gilbert D.G."/>
        </authorList>
    </citation>
    <scope>NUCLEOTIDE SEQUENCE [LARGE SCALE GENOMIC DNA]</scope>
    <source>
        <strain evidence="1 2">NRRL B-16712</strain>
    </source>
</reference>
<dbReference type="Proteomes" id="UP000053244">
    <property type="component" value="Unassembled WGS sequence"/>
</dbReference>
<keyword evidence="2" id="KW-1185">Reference proteome</keyword>
<dbReference type="AlphaFoldDB" id="A0A101JCQ5"/>
<dbReference type="EMBL" id="LLZH01000321">
    <property type="protein sequence ID" value="KUL24378.1"/>
    <property type="molecule type" value="Genomic_DNA"/>
</dbReference>
<evidence type="ECO:0000313" key="1">
    <source>
        <dbReference type="EMBL" id="KUL24378.1"/>
    </source>
</evidence>
<name>A0A101JCQ5_9ACTN</name>
<comment type="caution">
    <text evidence="1">The sequence shown here is derived from an EMBL/GenBank/DDBJ whole genome shotgun (WGS) entry which is preliminary data.</text>
</comment>
<gene>
    <name evidence="1" type="ORF">ADL15_43530</name>
</gene>
<accession>A0A101JCQ5</accession>
<evidence type="ECO:0000313" key="2">
    <source>
        <dbReference type="Proteomes" id="UP000053244"/>
    </source>
</evidence>
<proteinExistence type="predicted"/>
<sequence length="75" mass="8292">MQTGDSCELSIPAIEVVVTSFTRYPAPEDIGWLPRPFAVLAVAEVFDDRDEEDTAQALYLSEAVPLTIERLGRLP</sequence>
<organism evidence="1 2">
    <name type="scientific">Actinoplanes awajinensis subsp. mycoplanecinus</name>
    <dbReference type="NCBI Taxonomy" id="135947"/>
    <lineage>
        <taxon>Bacteria</taxon>
        <taxon>Bacillati</taxon>
        <taxon>Actinomycetota</taxon>
        <taxon>Actinomycetes</taxon>
        <taxon>Micromonosporales</taxon>
        <taxon>Micromonosporaceae</taxon>
        <taxon>Actinoplanes</taxon>
    </lineage>
</organism>